<dbReference type="AlphaFoldDB" id="A0AA38IHU4"/>
<reference evidence="6" key="1">
    <citation type="journal article" date="2023" name="G3 (Bethesda)">
        <title>Whole genome assemblies of Zophobas morio and Tenebrio molitor.</title>
        <authorList>
            <person name="Kaur S."/>
            <person name="Stinson S.A."/>
            <person name="diCenzo G.C."/>
        </authorList>
    </citation>
    <scope>NUCLEOTIDE SEQUENCE</scope>
    <source>
        <strain evidence="6">QUZm001</strain>
    </source>
</reference>
<comment type="caution">
    <text evidence="6">The sequence shown here is derived from an EMBL/GenBank/DDBJ whole genome shotgun (WGS) entry which is preliminary data.</text>
</comment>
<evidence type="ECO:0000259" key="5">
    <source>
        <dbReference type="Pfam" id="PF16077"/>
    </source>
</evidence>
<dbReference type="GO" id="GO:0005615">
    <property type="term" value="C:extracellular space"/>
    <property type="evidence" value="ECO:0007669"/>
    <property type="project" value="UniProtKB-ARBA"/>
</dbReference>
<evidence type="ECO:0000313" key="6">
    <source>
        <dbReference type="EMBL" id="KAJ3653879.1"/>
    </source>
</evidence>
<sequence>MVTFAPLAFLLLQLSYVFAGSQGRYNHVSLRSNLVERNKRMHAVDCSFNICEHVPNYPEAEVSKLIKRHSALHSYFGGKIIQPSKVMSLGTRDNDEGPTPFCETKDVSVVPRQMLDIDGATRFIANVEGFSQVVSYQVCRNDNGEQCYLGNTLGFKTSCLQKFNDIKLVTVKNPDHEDNELEFRTFSVPSTCVCTYTKTESFK</sequence>
<organism evidence="6 7">
    <name type="scientific">Zophobas morio</name>
    <dbReference type="NCBI Taxonomy" id="2755281"/>
    <lineage>
        <taxon>Eukaryota</taxon>
        <taxon>Metazoa</taxon>
        <taxon>Ecdysozoa</taxon>
        <taxon>Arthropoda</taxon>
        <taxon>Hexapoda</taxon>
        <taxon>Insecta</taxon>
        <taxon>Pterygota</taxon>
        <taxon>Neoptera</taxon>
        <taxon>Endopterygota</taxon>
        <taxon>Coleoptera</taxon>
        <taxon>Polyphaga</taxon>
        <taxon>Cucujiformia</taxon>
        <taxon>Tenebrionidae</taxon>
        <taxon>Zophobas</taxon>
    </lineage>
</organism>
<dbReference type="Pfam" id="PF16077">
    <property type="entry name" value="Spaetzle"/>
    <property type="match status" value="1"/>
</dbReference>
<proteinExistence type="predicted"/>
<dbReference type="EMBL" id="JALNTZ010000004">
    <property type="protein sequence ID" value="KAJ3653879.1"/>
    <property type="molecule type" value="Genomic_DNA"/>
</dbReference>
<dbReference type="InterPro" id="IPR052444">
    <property type="entry name" value="Spz/Toll_ligand-like"/>
</dbReference>
<dbReference type="GO" id="GO:0005121">
    <property type="term" value="F:Toll binding"/>
    <property type="evidence" value="ECO:0007669"/>
    <property type="project" value="TreeGrafter"/>
</dbReference>
<dbReference type="PANTHER" id="PTHR23199">
    <property type="entry name" value="NEUROTROPHIN 1-RELATED"/>
    <property type="match status" value="1"/>
</dbReference>
<dbReference type="GO" id="GO:0021556">
    <property type="term" value="P:central nervous system formation"/>
    <property type="evidence" value="ECO:0007669"/>
    <property type="project" value="TreeGrafter"/>
</dbReference>
<keyword evidence="7" id="KW-1185">Reference proteome</keyword>
<gene>
    <name evidence="6" type="ORF">Zmor_013107</name>
</gene>
<dbReference type="InterPro" id="IPR029034">
    <property type="entry name" value="Cystine-knot_cytokine"/>
</dbReference>
<dbReference type="SUPFAM" id="SSF57501">
    <property type="entry name" value="Cystine-knot cytokines"/>
    <property type="match status" value="1"/>
</dbReference>
<dbReference type="GO" id="GO:0008083">
    <property type="term" value="F:growth factor activity"/>
    <property type="evidence" value="ECO:0007669"/>
    <property type="project" value="TreeGrafter"/>
</dbReference>
<accession>A0AA38IHU4</accession>
<protein>
    <recommendedName>
        <fullName evidence="5">Spaetzle domain-containing protein</fullName>
    </recommendedName>
</protein>
<dbReference type="GO" id="GO:0045087">
    <property type="term" value="P:innate immune response"/>
    <property type="evidence" value="ECO:0007669"/>
    <property type="project" value="TreeGrafter"/>
</dbReference>
<evidence type="ECO:0000256" key="3">
    <source>
        <dbReference type="ARBA" id="ARBA00023180"/>
    </source>
</evidence>
<dbReference type="InterPro" id="IPR032104">
    <property type="entry name" value="Spaetzle"/>
</dbReference>
<feature type="signal peptide" evidence="4">
    <location>
        <begin position="1"/>
        <end position="19"/>
    </location>
</feature>
<feature type="domain" description="Spaetzle" evidence="5">
    <location>
        <begin position="100"/>
        <end position="195"/>
    </location>
</feature>
<evidence type="ECO:0000256" key="1">
    <source>
        <dbReference type="ARBA" id="ARBA00022729"/>
    </source>
</evidence>
<dbReference type="Gene3D" id="2.10.90.10">
    <property type="entry name" value="Cystine-knot cytokines"/>
    <property type="match status" value="1"/>
</dbReference>
<name>A0AA38IHU4_9CUCU</name>
<evidence type="ECO:0000256" key="4">
    <source>
        <dbReference type="SAM" id="SignalP"/>
    </source>
</evidence>
<evidence type="ECO:0000313" key="7">
    <source>
        <dbReference type="Proteomes" id="UP001168821"/>
    </source>
</evidence>
<keyword evidence="1 4" id="KW-0732">Signal</keyword>
<dbReference type="Proteomes" id="UP001168821">
    <property type="component" value="Unassembled WGS sequence"/>
</dbReference>
<dbReference type="PANTHER" id="PTHR23199:SF12">
    <property type="entry name" value="NEUROTROPHIN 1-RELATED"/>
    <property type="match status" value="1"/>
</dbReference>
<evidence type="ECO:0000256" key="2">
    <source>
        <dbReference type="ARBA" id="ARBA00023157"/>
    </source>
</evidence>
<keyword evidence="2" id="KW-1015">Disulfide bond</keyword>
<keyword evidence="3" id="KW-0325">Glycoprotein</keyword>
<feature type="chain" id="PRO_5041306441" description="Spaetzle domain-containing protein" evidence="4">
    <location>
        <begin position="20"/>
        <end position="203"/>
    </location>
</feature>